<reference evidence="4 5" key="1">
    <citation type="submission" date="2019-06" db="EMBL/GenBank/DDBJ databases">
        <title>Sequencing the genomes of 1000 actinobacteria strains.</title>
        <authorList>
            <person name="Klenk H.-P."/>
        </authorList>
    </citation>
    <scope>NUCLEOTIDE SEQUENCE [LARGE SCALE GENOMIC DNA]</scope>
    <source>
        <strain evidence="4 5">DSM 19560</strain>
    </source>
</reference>
<dbReference type="Proteomes" id="UP000318297">
    <property type="component" value="Unassembled WGS sequence"/>
</dbReference>
<dbReference type="InterPro" id="IPR023214">
    <property type="entry name" value="HAD_sf"/>
</dbReference>
<evidence type="ECO:0000256" key="1">
    <source>
        <dbReference type="ARBA" id="ARBA00022729"/>
    </source>
</evidence>
<evidence type="ECO:0000256" key="3">
    <source>
        <dbReference type="SAM" id="SignalP"/>
    </source>
</evidence>
<dbReference type="InterPro" id="IPR036412">
    <property type="entry name" value="HAD-like_sf"/>
</dbReference>
<feature type="region of interest" description="Disordered" evidence="2">
    <location>
        <begin position="32"/>
        <end position="51"/>
    </location>
</feature>
<evidence type="ECO:0000313" key="4">
    <source>
        <dbReference type="EMBL" id="TWE07311.1"/>
    </source>
</evidence>
<comment type="caution">
    <text evidence="4">The sequence shown here is derived from an EMBL/GenBank/DDBJ whole genome shotgun (WGS) entry which is preliminary data.</text>
</comment>
<accession>A0A561DVC0</accession>
<dbReference type="PANTHER" id="PTHR31284:SF10">
    <property type="entry name" value="ACID PHOSPHATASE-LIKE PROTEIN"/>
    <property type="match status" value="1"/>
</dbReference>
<name>A0A561DVC0_9MICO</name>
<sequence length="282" mass="30200">MSARTRHTRTTPIIAGAVLAVAGLVGGSMANADAHAGRPPGTPPHVTTRGDSIPNVTLVEDAITAYYGSTTVAAPAALTSSLGLTTLTEPSPTGAYAKEMKGIESRLQNQLAHWHAGRGEKGKPAVVFDIDDTTLNTYNYEVYSQFGYVPATNADFVNAEAFPANPGMTSLVNWVNTHGYTVFFITGRPETQRGATVGNLQKVGYTEAMGPDRLFLKNKTNPPAYLTCGSTCTTIQYKSGTRKYIESEGYNIVASVGDQYSDLEGGYDDLQIKLPNPMYYLP</sequence>
<dbReference type="EMBL" id="VIVQ01000006">
    <property type="protein sequence ID" value="TWE07311.1"/>
    <property type="molecule type" value="Genomic_DNA"/>
</dbReference>
<dbReference type="Gene3D" id="3.40.50.1000">
    <property type="entry name" value="HAD superfamily/HAD-like"/>
    <property type="match status" value="1"/>
</dbReference>
<dbReference type="PANTHER" id="PTHR31284">
    <property type="entry name" value="ACID PHOSPHATASE-LIKE PROTEIN"/>
    <property type="match status" value="1"/>
</dbReference>
<feature type="chain" id="PRO_5038370086" evidence="3">
    <location>
        <begin position="31"/>
        <end position="282"/>
    </location>
</feature>
<organism evidence="4 5">
    <name type="scientific">Rudaeicoccus suwonensis</name>
    <dbReference type="NCBI Taxonomy" id="657409"/>
    <lineage>
        <taxon>Bacteria</taxon>
        <taxon>Bacillati</taxon>
        <taxon>Actinomycetota</taxon>
        <taxon>Actinomycetes</taxon>
        <taxon>Micrococcales</taxon>
        <taxon>Dermacoccaceae</taxon>
        <taxon>Rudaeicoccus</taxon>
    </lineage>
</organism>
<dbReference type="OrthoDB" id="193314at2"/>
<keyword evidence="5" id="KW-1185">Reference proteome</keyword>
<keyword evidence="1 3" id="KW-0732">Signal</keyword>
<dbReference type="InterPro" id="IPR005519">
    <property type="entry name" value="Acid_phosphat_B-like"/>
</dbReference>
<dbReference type="AlphaFoldDB" id="A0A561DVC0"/>
<evidence type="ECO:0000256" key="2">
    <source>
        <dbReference type="SAM" id="MobiDB-lite"/>
    </source>
</evidence>
<dbReference type="RefSeq" id="WP_145230782.1">
    <property type="nucleotide sequence ID" value="NZ_VIVQ01000006.1"/>
</dbReference>
<dbReference type="SUPFAM" id="SSF56784">
    <property type="entry name" value="HAD-like"/>
    <property type="match status" value="1"/>
</dbReference>
<proteinExistence type="predicted"/>
<protein>
    <submittedName>
        <fullName evidence="4">Putative acid phosphatase of HAD superfamily subfamily IIIB</fullName>
    </submittedName>
</protein>
<dbReference type="Pfam" id="PF03767">
    <property type="entry name" value="Acid_phosphat_B"/>
    <property type="match status" value="1"/>
</dbReference>
<evidence type="ECO:0000313" key="5">
    <source>
        <dbReference type="Proteomes" id="UP000318297"/>
    </source>
</evidence>
<gene>
    <name evidence="4" type="ORF">BKA23_3493</name>
</gene>
<feature type="signal peptide" evidence="3">
    <location>
        <begin position="1"/>
        <end position="30"/>
    </location>
</feature>